<organism evidence="2 3">
    <name type="scientific">Enterobacter genomosp. O</name>
    <dbReference type="NCBI Taxonomy" id="2364150"/>
    <lineage>
        <taxon>Bacteria</taxon>
        <taxon>Pseudomonadati</taxon>
        <taxon>Pseudomonadota</taxon>
        <taxon>Gammaproteobacteria</taxon>
        <taxon>Enterobacterales</taxon>
        <taxon>Enterobacteriaceae</taxon>
        <taxon>Enterobacter</taxon>
        <taxon>Enterobacter cloacae complex</taxon>
        <taxon>Enterobacter cloacae complex clade O</taxon>
    </lineage>
</organism>
<dbReference type="Gene3D" id="2.60.40.1090">
    <property type="entry name" value="Fimbrial-type adhesion domain"/>
    <property type="match status" value="1"/>
</dbReference>
<keyword evidence="3" id="KW-1185">Reference proteome</keyword>
<dbReference type="RefSeq" id="WP_059310304.1">
    <property type="nucleotide sequence ID" value="NZ_LRCR01000003.1"/>
</dbReference>
<dbReference type="PANTHER" id="PTHR33420:SF25">
    <property type="entry name" value="PROTEIN FIMF"/>
    <property type="match status" value="1"/>
</dbReference>
<dbReference type="GO" id="GO:0009289">
    <property type="term" value="C:pilus"/>
    <property type="evidence" value="ECO:0007669"/>
    <property type="project" value="InterPro"/>
</dbReference>
<dbReference type="InterPro" id="IPR000259">
    <property type="entry name" value="Adhesion_dom_fimbrial"/>
</dbReference>
<protein>
    <submittedName>
        <fullName evidence="2">Oxidoreductase</fullName>
    </submittedName>
</protein>
<dbReference type="EMBL" id="LRCR01000003">
    <property type="protein sequence ID" value="KUQ85907.1"/>
    <property type="molecule type" value="Genomic_DNA"/>
</dbReference>
<feature type="domain" description="Fimbrial-type adhesion" evidence="1">
    <location>
        <begin position="28"/>
        <end position="172"/>
    </location>
</feature>
<reference evidence="3" key="1">
    <citation type="submission" date="2016-01" db="EMBL/GenBank/DDBJ databases">
        <title>WGS of SAMN04407783.</title>
        <authorList>
            <person name="Adams M."/>
            <person name="Sutton G."/>
            <person name="Nelson K."/>
            <person name="Thaden J."/>
            <person name="Fowler V."/>
            <person name="Mccorrison J."/>
            <person name="Sanka R."/>
            <person name="Brinkac L."/>
            <person name="Nierman W."/>
        </authorList>
    </citation>
    <scope>NUCLEOTIDE SEQUENCE [LARGE SCALE GENOMIC DNA]</scope>
    <source>
        <strain evidence="3">GN04363</strain>
    </source>
</reference>
<comment type="caution">
    <text evidence="2">The sequence shown here is derived from an EMBL/GenBank/DDBJ whole genome shotgun (WGS) entry which is preliminary data.</text>
</comment>
<proteinExistence type="predicted"/>
<evidence type="ECO:0000259" key="1">
    <source>
        <dbReference type="Pfam" id="PF00419"/>
    </source>
</evidence>
<dbReference type="OrthoDB" id="6896277at2"/>
<name>A0A0X4EW43_9ENTR</name>
<dbReference type="SUPFAM" id="SSF49401">
    <property type="entry name" value="Bacterial adhesins"/>
    <property type="match status" value="1"/>
</dbReference>
<dbReference type="GO" id="GO:0043709">
    <property type="term" value="P:cell adhesion involved in single-species biofilm formation"/>
    <property type="evidence" value="ECO:0007669"/>
    <property type="project" value="TreeGrafter"/>
</dbReference>
<accession>A0A0X4EW43</accession>
<dbReference type="InterPro" id="IPR036937">
    <property type="entry name" value="Adhesion_dom_fimbrial_sf"/>
</dbReference>
<dbReference type="Pfam" id="PF00419">
    <property type="entry name" value="Fimbrial"/>
    <property type="match status" value="1"/>
</dbReference>
<dbReference type="InterPro" id="IPR008966">
    <property type="entry name" value="Adhesion_dom_sf"/>
</dbReference>
<evidence type="ECO:0000313" key="3">
    <source>
        <dbReference type="Proteomes" id="UP000064715"/>
    </source>
</evidence>
<evidence type="ECO:0000313" key="2">
    <source>
        <dbReference type="EMBL" id="KUQ85907.1"/>
    </source>
</evidence>
<dbReference type="PANTHER" id="PTHR33420">
    <property type="entry name" value="FIMBRIAL SUBUNIT ELFA-RELATED"/>
    <property type="match status" value="1"/>
</dbReference>
<dbReference type="AlphaFoldDB" id="A0A0X4EW43"/>
<dbReference type="Proteomes" id="UP000064715">
    <property type="component" value="Unassembled WGS sequence"/>
</dbReference>
<gene>
    <name evidence="2" type="ORF">AWI28_09735</name>
</gene>
<dbReference type="InterPro" id="IPR050263">
    <property type="entry name" value="Bact_Fimbrial_Adh_Pro"/>
</dbReference>
<sequence>MSVTLRMASIVLLLFFTLPVRGYDVLVSVTGNLIGNTCVVAAGSKEQEVPLGTIGIKQFPRAGAVSNIKTPFTIRLEACGPTFAGVKIRFSGTPDDDDPQLVKIADGGATGVAVQILDKDSVLIPLNTQTTAWGTPGDDSVEVTFYARLAATGAPVNAGDVSAFATWTTEYQ</sequence>